<dbReference type="PROSITE" id="PS50172">
    <property type="entry name" value="BRCT"/>
    <property type="match status" value="1"/>
</dbReference>
<name>A0AAD7TY78_9APHY</name>
<evidence type="ECO:0000313" key="4">
    <source>
        <dbReference type="Proteomes" id="UP001215151"/>
    </source>
</evidence>
<dbReference type="InterPro" id="IPR015010">
    <property type="entry name" value="TERF2IP_Myb"/>
</dbReference>
<feature type="region of interest" description="Disordered" evidence="1">
    <location>
        <begin position="286"/>
        <end position="308"/>
    </location>
</feature>
<dbReference type="EMBL" id="JAPEVG010000056">
    <property type="protein sequence ID" value="KAJ8488935.1"/>
    <property type="molecule type" value="Genomic_DNA"/>
</dbReference>
<keyword evidence="4" id="KW-1185">Reference proteome</keyword>
<dbReference type="Gene3D" id="3.40.50.10190">
    <property type="entry name" value="BRCT domain"/>
    <property type="match status" value="1"/>
</dbReference>
<accession>A0AAD7TY78</accession>
<organism evidence="3 4">
    <name type="scientific">Trametes cubensis</name>
    <dbReference type="NCBI Taxonomy" id="1111947"/>
    <lineage>
        <taxon>Eukaryota</taxon>
        <taxon>Fungi</taxon>
        <taxon>Dikarya</taxon>
        <taxon>Basidiomycota</taxon>
        <taxon>Agaricomycotina</taxon>
        <taxon>Agaricomycetes</taxon>
        <taxon>Polyporales</taxon>
        <taxon>Polyporaceae</taxon>
        <taxon>Trametes</taxon>
    </lineage>
</organism>
<feature type="compositionally biased region" description="Polar residues" evidence="1">
    <location>
        <begin position="157"/>
        <end position="176"/>
    </location>
</feature>
<protein>
    <recommendedName>
        <fullName evidence="2">BRCT domain-containing protein</fullName>
    </recommendedName>
</protein>
<comment type="caution">
    <text evidence="3">The sequence shown here is derived from an EMBL/GenBank/DDBJ whole genome shotgun (WGS) entry which is preliminary data.</text>
</comment>
<feature type="compositionally biased region" description="Pro residues" evidence="1">
    <location>
        <begin position="292"/>
        <end position="303"/>
    </location>
</feature>
<dbReference type="SUPFAM" id="SSF52113">
    <property type="entry name" value="BRCT domain"/>
    <property type="match status" value="1"/>
</dbReference>
<feature type="region of interest" description="Disordered" evidence="1">
    <location>
        <begin position="146"/>
        <end position="243"/>
    </location>
</feature>
<gene>
    <name evidence="3" type="ORF">ONZ51_g3269</name>
</gene>
<dbReference type="Proteomes" id="UP001215151">
    <property type="component" value="Unassembled WGS sequence"/>
</dbReference>
<dbReference type="Pfam" id="PF08914">
    <property type="entry name" value="Myb_Rap1"/>
    <property type="match status" value="1"/>
</dbReference>
<dbReference type="SMART" id="SM00292">
    <property type="entry name" value="BRCT"/>
    <property type="match status" value="1"/>
</dbReference>
<proteinExistence type="predicted"/>
<dbReference type="Pfam" id="PF16589">
    <property type="entry name" value="BRCT_2"/>
    <property type="match status" value="1"/>
</dbReference>
<reference evidence="3" key="1">
    <citation type="submission" date="2022-11" db="EMBL/GenBank/DDBJ databases">
        <title>Genome Sequence of Cubamyces cubensis.</title>
        <authorList>
            <person name="Buettner E."/>
        </authorList>
    </citation>
    <scope>NUCLEOTIDE SEQUENCE</scope>
    <source>
        <strain evidence="3">MPL-01</strain>
    </source>
</reference>
<evidence type="ECO:0000259" key="2">
    <source>
        <dbReference type="PROSITE" id="PS50172"/>
    </source>
</evidence>
<dbReference type="CDD" id="cd00027">
    <property type="entry name" value="BRCT"/>
    <property type="match status" value="1"/>
</dbReference>
<dbReference type="AlphaFoldDB" id="A0AAD7TY78"/>
<feature type="compositionally biased region" description="Low complexity" evidence="1">
    <location>
        <begin position="177"/>
        <end position="213"/>
    </location>
</feature>
<feature type="region of interest" description="Disordered" evidence="1">
    <location>
        <begin position="357"/>
        <end position="437"/>
    </location>
</feature>
<dbReference type="CDD" id="cd11655">
    <property type="entry name" value="rap1_myb-like"/>
    <property type="match status" value="1"/>
</dbReference>
<dbReference type="Gene3D" id="1.10.10.60">
    <property type="entry name" value="Homeodomain-like"/>
    <property type="match status" value="1"/>
</dbReference>
<evidence type="ECO:0000256" key="1">
    <source>
        <dbReference type="SAM" id="MobiDB-lite"/>
    </source>
</evidence>
<feature type="region of interest" description="Disordered" evidence="1">
    <location>
        <begin position="507"/>
        <end position="543"/>
    </location>
</feature>
<dbReference type="InterPro" id="IPR001357">
    <property type="entry name" value="BRCT_dom"/>
</dbReference>
<feature type="domain" description="BRCT" evidence="2">
    <location>
        <begin position="41"/>
        <end position="125"/>
    </location>
</feature>
<feature type="compositionally biased region" description="Low complexity" evidence="1">
    <location>
        <begin position="357"/>
        <end position="373"/>
    </location>
</feature>
<sequence>MAPARSSANRARREREHQAQHLPQPQDISPPVDEQNSPDDLFLDPLMGTPLAIYVEKDVENRDEIVELVLKHGGTVSPSYSGVSYILVDPHKESGQSLYRQYAGKKGKIVLSAQWVLRCVEARALQTYHTNFGGCKVTGTEKIGPVTQSPVVHPEVGTSTQHVPTPADQVQSEQVIQQQQPTQPQPPQQLTQAPQQLPQQPLQPPASQQQPQSHTHVPHAQPPSVQGHPVPPPAGMTMPHPAHMVAHQGPFPYAVYGGPMEVAPRAMHPPTSGPPQTWQAANGIAPSQTHIAPPPPPPPPGQPDHPMMDRHPGYGEDQQAWTNAYHHMQPPPPGMVPPPPEYAYRYREDQAGWVPEGYYPQHYEQPYPEPQDQYMEDAAGPSNTNTETPAAPEPPAEKPRGRRRTKAQPPPAPPASTLVANRRNPPARSPTPPTRVIKSTYGGNLFTSDDILYLKRYIDYCQEQGMVLSLREICERIAIRAPHHTFYSWRRYCNKHKIRLGGYAMDLGDDGDDQGPPIMEENDAGPSGQQNEGQEELPAPVGHGSGAIAEAYRAVAADIHRTRSPTPPRALYRSTTGKGVAFTDEDVVFLVRFLEYRSRQHDGKLDMVTFWKEVAAKAPHHSRASWMKFYRRHKHELHHAPGDEPLPAPPEKKMRYSRQDDVLLAKYFVNKPEGTSDKIFQTFARQHPHHPWKGWQEHYRIHKVKIDYLIQRLSAGENIDEDTDD</sequence>
<feature type="region of interest" description="Disordered" evidence="1">
    <location>
        <begin position="1"/>
        <end position="41"/>
    </location>
</feature>
<evidence type="ECO:0000313" key="3">
    <source>
        <dbReference type="EMBL" id="KAJ8488935.1"/>
    </source>
</evidence>
<dbReference type="InterPro" id="IPR036420">
    <property type="entry name" value="BRCT_dom_sf"/>
</dbReference>